<dbReference type="EMBL" id="JACTNZ010000005">
    <property type="protein sequence ID" value="KAG5547407.1"/>
    <property type="molecule type" value="Genomic_DNA"/>
</dbReference>
<feature type="region of interest" description="Disordered" evidence="1">
    <location>
        <begin position="1"/>
        <end position="45"/>
    </location>
</feature>
<proteinExistence type="predicted"/>
<dbReference type="Proteomes" id="UP000823749">
    <property type="component" value="Chromosome 5"/>
</dbReference>
<reference evidence="2" key="1">
    <citation type="submission" date="2020-08" db="EMBL/GenBank/DDBJ databases">
        <title>Plant Genome Project.</title>
        <authorList>
            <person name="Zhang R.-G."/>
        </authorList>
    </citation>
    <scope>NUCLEOTIDE SEQUENCE</scope>
    <source>
        <strain evidence="2">WSP0</strain>
        <tissue evidence="2">Leaf</tissue>
    </source>
</reference>
<evidence type="ECO:0000313" key="2">
    <source>
        <dbReference type="EMBL" id="KAG5547407.1"/>
    </source>
</evidence>
<evidence type="ECO:0000256" key="1">
    <source>
        <dbReference type="SAM" id="MobiDB-lite"/>
    </source>
</evidence>
<sequence>MELGHPIRPPHHPSTKEKASEAAANPGKSSPILHTPKSKQNPESFTKRFSEDGLKTLIEMLFLDKVSSFDPATQLIHNSMEAQNFGKNKAFHYSYHR</sequence>
<dbReference type="AlphaFoldDB" id="A0AAV6K514"/>
<organism evidence="2 3">
    <name type="scientific">Rhododendron griersonianum</name>
    <dbReference type="NCBI Taxonomy" id="479676"/>
    <lineage>
        <taxon>Eukaryota</taxon>
        <taxon>Viridiplantae</taxon>
        <taxon>Streptophyta</taxon>
        <taxon>Embryophyta</taxon>
        <taxon>Tracheophyta</taxon>
        <taxon>Spermatophyta</taxon>
        <taxon>Magnoliopsida</taxon>
        <taxon>eudicotyledons</taxon>
        <taxon>Gunneridae</taxon>
        <taxon>Pentapetalae</taxon>
        <taxon>asterids</taxon>
        <taxon>Ericales</taxon>
        <taxon>Ericaceae</taxon>
        <taxon>Ericoideae</taxon>
        <taxon>Rhodoreae</taxon>
        <taxon>Rhododendron</taxon>
    </lineage>
</organism>
<protein>
    <submittedName>
        <fullName evidence="2">Uncharacterized protein</fullName>
    </submittedName>
</protein>
<name>A0AAV6K514_9ERIC</name>
<comment type="caution">
    <text evidence="2">The sequence shown here is derived from an EMBL/GenBank/DDBJ whole genome shotgun (WGS) entry which is preliminary data.</text>
</comment>
<gene>
    <name evidence="2" type="ORF">RHGRI_013182</name>
</gene>
<evidence type="ECO:0000313" key="3">
    <source>
        <dbReference type="Proteomes" id="UP000823749"/>
    </source>
</evidence>
<accession>A0AAV6K514</accession>
<keyword evidence="3" id="KW-1185">Reference proteome</keyword>